<dbReference type="RefSeq" id="XP_007836051.1">
    <property type="nucleotide sequence ID" value="XM_007837860.1"/>
</dbReference>
<dbReference type="SMART" id="SM00248">
    <property type="entry name" value="ANK"/>
    <property type="match status" value="8"/>
</dbReference>
<sequence length="545" mass="61599">MQKRKRPAKEKQQKIWKKKDQTGIYSSRLKRARVLPFQQASLLQSLPDDVLYYLARTFLWEPTDIFDLARTSRSLWGILEREIYITDVFAVQYHVSRGLEAPRTTLLHWAALAGRTDILSKALAAAKLVWTGYMNFQHSKCGHAAIHFAAHYGRLEVVRALQREKEEGRASSVDMTAASGWMCPAPQRLQSILQRLTPGQFRVPPEYMLQDEDFPFKIDALGLAILKGHRDVAMHLLDIYDAERIEEEKIFPPLHLAAFVGMAEVVESILSRGINVSAVCKHVANSVAIHWAAAGSSKDENTQTLRILREYGADITIRDSVGRTPLDWAIGFKNADNVLYLLKRSIRSLAPGHLANQVEEWTKRLQRCMADDLLLDCTKFILKHCPRLPEECLKLCVQSTFWDIDRSWDEAGCVSTSSKNLATKRWLVDKNIGLGVLSKGARQSWMQEELFQGRCFLHYAAGSTDIDAELLALAIQKRPHDIDVVDAKGLTPLELALGYRCIPEKVKLLLRSGANPALCYGGERARADVDRQIEQLTLEEEGDVE</sequence>
<dbReference type="OMA" id="NGCAINA"/>
<dbReference type="GeneID" id="19274292"/>
<name>W3X2P2_PESFW</name>
<dbReference type="OrthoDB" id="539213at2759"/>
<proteinExistence type="predicted"/>
<dbReference type="eggNOG" id="KOG4177">
    <property type="taxonomic scope" value="Eukaryota"/>
</dbReference>
<evidence type="ECO:0000256" key="1">
    <source>
        <dbReference type="ARBA" id="ARBA00022737"/>
    </source>
</evidence>
<keyword evidence="1" id="KW-0677">Repeat</keyword>
<dbReference type="SUPFAM" id="SSF48403">
    <property type="entry name" value="Ankyrin repeat"/>
    <property type="match status" value="2"/>
</dbReference>
<protein>
    <recommendedName>
        <fullName evidence="6">F-box domain-containing protein</fullName>
    </recommendedName>
</protein>
<evidence type="ECO:0000256" key="3">
    <source>
        <dbReference type="PROSITE-ProRule" id="PRU00023"/>
    </source>
</evidence>
<feature type="repeat" description="ANK" evidence="3">
    <location>
        <begin position="253"/>
        <end position="281"/>
    </location>
</feature>
<evidence type="ECO:0000313" key="5">
    <source>
        <dbReference type="Proteomes" id="UP000030651"/>
    </source>
</evidence>
<evidence type="ECO:0008006" key="6">
    <source>
        <dbReference type="Google" id="ProtNLM"/>
    </source>
</evidence>
<reference evidence="5" key="1">
    <citation type="journal article" date="2015" name="BMC Genomics">
        <title>Genomic and transcriptomic analysis of the endophytic fungus Pestalotiopsis fici reveals its lifestyle and high potential for synthesis of natural products.</title>
        <authorList>
            <person name="Wang X."/>
            <person name="Zhang X."/>
            <person name="Liu L."/>
            <person name="Xiang M."/>
            <person name="Wang W."/>
            <person name="Sun X."/>
            <person name="Che Y."/>
            <person name="Guo L."/>
            <person name="Liu G."/>
            <person name="Guo L."/>
            <person name="Wang C."/>
            <person name="Yin W.B."/>
            <person name="Stadler M."/>
            <person name="Zhang X."/>
            <person name="Liu X."/>
        </authorList>
    </citation>
    <scope>NUCLEOTIDE SEQUENCE [LARGE SCALE GENOMIC DNA]</scope>
    <source>
        <strain evidence="5">W106-1 / CGMCC3.15140</strain>
    </source>
</reference>
<evidence type="ECO:0000256" key="2">
    <source>
        <dbReference type="ARBA" id="ARBA00023043"/>
    </source>
</evidence>
<dbReference type="Proteomes" id="UP000030651">
    <property type="component" value="Unassembled WGS sequence"/>
</dbReference>
<dbReference type="AlphaFoldDB" id="W3X2P2"/>
<dbReference type="PROSITE" id="PS50088">
    <property type="entry name" value="ANK_REPEAT"/>
    <property type="match status" value="2"/>
</dbReference>
<dbReference type="Gene3D" id="1.25.40.20">
    <property type="entry name" value="Ankyrin repeat-containing domain"/>
    <property type="match status" value="3"/>
</dbReference>
<dbReference type="InParanoid" id="W3X2P2"/>
<keyword evidence="5" id="KW-1185">Reference proteome</keyword>
<dbReference type="EMBL" id="KI912114">
    <property type="protein sequence ID" value="ETS79426.1"/>
    <property type="molecule type" value="Genomic_DNA"/>
</dbReference>
<dbReference type="HOGENOM" id="CLU_499766_0_0_1"/>
<keyword evidence="2 3" id="KW-0040">ANK repeat</keyword>
<dbReference type="Pfam" id="PF12796">
    <property type="entry name" value="Ank_2"/>
    <property type="match status" value="1"/>
</dbReference>
<gene>
    <name evidence="4" type="ORF">PFICI_09279</name>
</gene>
<dbReference type="InterPro" id="IPR036770">
    <property type="entry name" value="Ankyrin_rpt-contain_sf"/>
</dbReference>
<dbReference type="PROSITE" id="PS50297">
    <property type="entry name" value="ANK_REP_REGION"/>
    <property type="match status" value="1"/>
</dbReference>
<dbReference type="InterPro" id="IPR002110">
    <property type="entry name" value="Ankyrin_rpt"/>
</dbReference>
<feature type="repeat" description="ANK" evidence="3">
    <location>
        <begin position="284"/>
        <end position="320"/>
    </location>
</feature>
<dbReference type="KEGG" id="pfy:PFICI_09279"/>
<dbReference type="PANTHER" id="PTHR24198">
    <property type="entry name" value="ANKYRIN REPEAT AND PROTEIN KINASE DOMAIN-CONTAINING PROTEIN"/>
    <property type="match status" value="1"/>
</dbReference>
<organism evidence="4 5">
    <name type="scientific">Pestalotiopsis fici (strain W106-1 / CGMCC3.15140)</name>
    <dbReference type="NCBI Taxonomy" id="1229662"/>
    <lineage>
        <taxon>Eukaryota</taxon>
        <taxon>Fungi</taxon>
        <taxon>Dikarya</taxon>
        <taxon>Ascomycota</taxon>
        <taxon>Pezizomycotina</taxon>
        <taxon>Sordariomycetes</taxon>
        <taxon>Xylariomycetidae</taxon>
        <taxon>Amphisphaeriales</taxon>
        <taxon>Sporocadaceae</taxon>
        <taxon>Pestalotiopsis</taxon>
    </lineage>
</organism>
<accession>W3X2P2</accession>
<dbReference type="PANTHER" id="PTHR24198:SF165">
    <property type="entry name" value="ANKYRIN REPEAT-CONTAINING PROTEIN-RELATED"/>
    <property type="match status" value="1"/>
</dbReference>
<evidence type="ECO:0000313" key="4">
    <source>
        <dbReference type="EMBL" id="ETS79426.1"/>
    </source>
</evidence>